<dbReference type="InterPro" id="IPR056072">
    <property type="entry name" value="SNTX_MACPF/CDC-like_dom"/>
</dbReference>
<dbReference type="AlphaFoldDB" id="A0A9P6FRJ1"/>
<sequence>MDIPNIGQGMLLGELYDARTGLSTNISILNNTLPQSLIESRDEPSINTKHITSESYKDKFDVLDVSGNLKVNVLIGLVKVNAQGKYLTPEKTNSKSIKMSMSYGIQTKLDRINIRSDALKEYIDTNTLNNTKATHVVTGIQWGAKMVCSFEHTLKEGESKEEISASLSTTVATIKVGVKVGGSLDTKTEGSSKETSFNLNIVGDIVPQGDEYPTTVEGVVSLLRNIPKSARATNEGKGSVLIYKLEPIESVQQHFGLQSSLDLV</sequence>
<feature type="non-terminal residue" evidence="2">
    <location>
        <position position="264"/>
    </location>
</feature>
<evidence type="ECO:0000313" key="3">
    <source>
        <dbReference type="Proteomes" id="UP000780801"/>
    </source>
</evidence>
<dbReference type="PANTHER" id="PTHR31594:SF14">
    <property type="entry name" value="FIBRONECTIN TYPE-III DOMAIN-CONTAINING PROTEIN"/>
    <property type="match status" value="1"/>
</dbReference>
<comment type="caution">
    <text evidence="2">The sequence shown here is derived from an EMBL/GenBank/DDBJ whole genome shotgun (WGS) entry which is preliminary data.</text>
</comment>
<dbReference type="PANTHER" id="PTHR31594">
    <property type="entry name" value="AIG1-TYPE G DOMAIN-CONTAINING PROTEIN"/>
    <property type="match status" value="1"/>
</dbReference>
<name>A0A9P6FRJ1_9FUNG</name>
<protein>
    <recommendedName>
        <fullName evidence="1">SNTX MACPF/CDC-like domain-containing protein</fullName>
    </recommendedName>
</protein>
<evidence type="ECO:0000313" key="2">
    <source>
        <dbReference type="EMBL" id="KAF9580109.1"/>
    </source>
</evidence>
<dbReference type="OrthoDB" id="8954335at2759"/>
<accession>A0A9P6FRJ1</accession>
<keyword evidence="3" id="KW-1185">Reference proteome</keyword>
<dbReference type="EMBL" id="JAABOA010002277">
    <property type="protein sequence ID" value="KAF9580109.1"/>
    <property type="molecule type" value="Genomic_DNA"/>
</dbReference>
<reference evidence="2" key="1">
    <citation type="journal article" date="2020" name="Fungal Divers.">
        <title>Resolving the Mortierellaceae phylogeny through synthesis of multi-gene phylogenetics and phylogenomics.</title>
        <authorList>
            <person name="Vandepol N."/>
            <person name="Liber J."/>
            <person name="Desiro A."/>
            <person name="Na H."/>
            <person name="Kennedy M."/>
            <person name="Barry K."/>
            <person name="Grigoriev I.V."/>
            <person name="Miller A.N."/>
            <person name="O'Donnell K."/>
            <person name="Stajich J.E."/>
            <person name="Bonito G."/>
        </authorList>
    </citation>
    <scope>NUCLEOTIDE SEQUENCE</scope>
    <source>
        <strain evidence="2">KOD1015</strain>
    </source>
</reference>
<dbReference type="Pfam" id="PF24674">
    <property type="entry name" value="MACPF_SNTX"/>
    <property type="match status" value="1"/>
</dbReference>
<organism evidence="2 3">
    <name type="scientific">Lunasporangiospora selenospora</name>
    <dbReference type="NCBI Taxonomy" id="979761"/>
    <lineage>
        <taxon>Eukaryota</taxon>
        <taxon>Fungi</taxon>
        <taxon>Fungi incertae sedis</taxon>
        <taxon>Mucoromycota</taxon>
        <taxon>Mortierellomycotina</taxon>
        <taxon>Mortierellomycetes</taxon>
        <taxon>Mortierellales</taxon>
        <taxon>Mortierellaceae</taxon>
        <taxon>Lunasporangiospora</taxon>
    </lineage>
</organism>
<gene>
    <name evidence="2" type="ORF">BGW38_003374</name>
</gene>
<feature type="domain" description="SNTX MACPF/CDC-like" evidence="1">
    <location>
        <begin position="3"/>
        <end position="256"/>
    </location>
</feature>
<dbReference type="Proteomes" id="UP000780801">
    <property type="component" value="Unassembled WGS sequence"/>
</dbReference>
<evidence type="ECO:0000259" key="1">
    <source>
        <dbReference type="Pfam" id="PF24674"/>
    </source>
</evidence>
<dbReference type="InterPro" id="IPR052090">
    <property type="entry name" value="Cytolytic_pore-forming_toxin"/>
</dbReference>
<proteinExistence type="predicted"/>